<comment type="function">
    <text evidence="4">Produces ATP from ADP in the presence of a proton gradient across the membrane.</text>
</comment>
<keyword evidence="4" id="KW-0375">Hydrogen ion transport</keyword>
<dbReference type="eggNOG" id="COG1394">
    <property type="taxonomic scope" value="Bacteria"/>
</dbReference>
<sequence length="237" mass="27215">MAIKVTPTKANLIASKNALVLAEKGYDLLDKKRTVLIKEMMDLNKNAKVLQDEIEEKFEKSYSELVMATISMGALSLKDMGESAPLENDYEIISRSVMGLELPKIKYEKLSARADYSLHQSNAAFDRAKINIAEILPVIYELAEIETSVFRLANEIKKTAKRANALDKIQIPKYRHIIREIEDILAEKEREDFFRLKKVKNKKNKKIKRTNKKTQVENKFSLGFLYDLKKEDASRAS</sequence>
<evidence type="ECO:0000256" key="5">
    <source>
        <dbReference type="SAM" id="Coils"/>
    </source>
</evidence>
<dbReference type="GO" id="GO:0005524">
    <property type="term" value="F:ATP binding"/>
    <property type="evidence" value="ECO:0007669"/>
    <property type="project" value="UniProtKB-UniRule"/>
</dbReference>
<dbReference type="GO" id="GO:0042777">
    <property type="term" value="P:proton motive force-driven plasma membrane ATP synthesis"/>
    <property type="evidence" value="ECO:0007669"/>
    <property type="project" value="UniProtKB-UniRule"/>
</dbReference>
<accession>E4KWF4</accession>
<evidence type="ECO:0000256" key="1">
    <source>
        <dbReference type="ARBA" id="ARBA00005850"/>
    </source>
</evidence>
<dbReference type="PANTHER" id="PTHR11671">
    <property type="entry name" value="V-TYPE ATP SYNTHASE SUBUNIT D"/>
    <property type="match status" value="1"/>
</dbReference>
<dbReference type="GO" id="GO:0016787">
    <property type="term" value="F:hydrolase activity"/>
    <property type="evidence" value="ECO:0007669"/>
    <property type="project" value="UniProtKB-KW"/>
</dbReference>
<dbReference type="HAMAP" id="MF_00271">
    <property type="entry name" value="ATP_synth_D_arch"/>
    <property type="match status" value="1"/>
</dbReference>
<protein>
    <recommendedName>
        <fullName evidence="4">V-type ATP synthase subunit D</fullName>
    </recommendedName>
    <alternativeName>
        <fullName evidence="4">V-ATPase subunit D</fullName>
    </alternativeName>
</protein>
<keyword evidence="4" id="KW-0066">ATP synthesis</keyword>
<keyword evidence="3 4" id="KW-0406">Ion transport</keyword>
<dbReference type="EMBL" id="AENP01000003">
    <property type="protein sequence ID" value="EFR33779.1"/>
    <property type="molecule type" value="Genomic_DNA"/>
</dbReference>
<gene>
    <name evidence="4" type="primary">atpD</name>
    <name evidence="6" type="ORF">HMPREF9286_0520</name>
</gene>
<evidence type="ECO:0000256" key="3">
    <source>
        <dbReference type="ARBA" id="ARBA00023065"/>
    </source>
</evidence>
<organism evidence="6 7">
    <name type="scientific">Peptoniphilus harei ACS-146-V-Sch2b</name>
    <dbReference type="NCBI Taxonomy" id="908338"/>
    <lineage>
        <taxon>Bacteria</taxon>
        <taxon>Bacillati</taxon>
        <taxon>Bacillota</taxon>
        <taxon>Tissierellia</taxon>
        <taxon>Tissierellales</taxon>
        <taxon>Peptoniphilaceae</taxon>
        <taxon>Peptoniphilus</taxon>
    </lineage>
</organism>
<name>E4KWF4_9FIRM</name>
<dbReference type="AlphaFoldDB" id="E4KWF4"/>
<evidence type="ECO:0000313" key="6">
    <source>
        <dbReference type="EMBL" id="EFR33779.1"/>
    </source>
</evidence>
<feature type="coiled-coil region" evidence="5">
    <location>
        <begin position="33"/>
        <end position="60"/>
    </location>
</feature>
<keyword evidence="2 4" id="KW-0813">Transport</keyword>
<evidence type="ECO:0000256" key="2">
    <source>
        <dbReference type="ARBA" id="ARBA00022448"/>
    </source>
</evidence>
<dbReference type="RefSeq" id="WP_005953761.1">
    <property type="nucleotide sequence ID" value="NZ_AENP01000003.1"/>
</dbReference>
<proteinExistence type="inferred from homology"/>
<dbReference type="GO" id="GO:0046961">
    <property type="term" value="F:proton-transporting ATPase activity, rotational mechanism"/>
    <property type="evidence" value="ECO:0007669"/>
    <property type="project" value="InterPro"/>
</dbReference>
<reference evidence="6 7" key="1">
    <citation type="submission" date="2010-10" db="EMBL/GenBank/DDBJ databases">
        <authorList>
            <person name="Durkin A.S."/>
            <person name="Madupu R."/>
            <person name="Torralba M."/>
            <person name="Gillis M."/>
            <person name="Methe B."/>
            <person name="Sutton G."/>
            <person name="Nelson K.E."/>
        </authorList>
    </citation>
    <scope>NUCLEOTIDE SEQUENCE [LARGE SCALE GENOMIC DNA]</scope>
    <source>
        <strain evidence="6 7">ACS-146-V-Sch2b</strain>
    </source>
</reference>
<comment type="similarity">
    <text evidence="1 4">Belongs to the V-ATPase D subunit family.</text>
</comment>
<comment type="caution">
    <text evidence="6">The sequence shown here is derived from an EMBL/GenBank/DDBJ whole genome shotgun (WGS) entry which is preliminary data.</text>
</comment>
<evidence type="ECO:0000256" key="4">
    <source>
        <dbReference type="HAMAP-Rule" id="MF_00271"/>
    </source>
</evidence>
<dbReference type="GO" id="GO:0046933">
    <property type="term" value="F:proton-transporting ATP synthase activity, rotational mechanism"/>
    <property type="evidence" value="ECO:0007669"/>
    <property type="project" value="UniProtKB-UniRule"/>
</dbReference>
<keyword evidence="7" id="KW-1185">Reference proteome</keyword>
<keyword evidence="6" id="KW-0378">Hydrolase</keyword>
<dbReference type="NCBIfam" id="TIGR00309">
    <property type="entry name" value="V_ATPase_subD"/>
    <property type="match status" value="1"/>
</dbReference>
<dbReference type="Pfam" id="PF01813">
    <property type="entry name" value="ATP-synt_D"/>
    <property type="match status" value="1"/>
</dbReference>
<dbReference type="Gene3D" id="1.10.287.3240">
    <property type="match status" value="1"/>
</dbReference>
<dbReference type="Proteomes" id="UP000003705">
    <property type="component" value="Unassembled WGS sequence"/>
</dbReference>
<evidence type="ECO:0000313" key="7">
    <source>
        <dbReference type="Proteomes" id="UP000003705"/>
    </source>
</evidence>
<keyword evidence="5" id="KW-0175">Coiled coil</keyword>
<dbReference type="OrthoDB" id="9781718at2"/>
<dbReference type="InterPro" id="IPR002699">
    <property type="entry name" value="V_ATPase_D"/>
</dbReference>